<dbReference type="OrthoDB" id="10428578at2759"/>
<dbReference type="Proteomes" id="UP000601435">
    <property type="component" value="Unassembled WGS sequence"/>
</dbReference>
<protein>
    <submittedName>
        <fullName evidence="1">ANKRD17 protein</fullName>
    </submittedName>
</protein>
<keyword evidence="2" id="KW-1185">Reference proteome</keyword>
<evidence type="ECO:0000313" key="1">
    <source>
        <dbReference type="EMBL" id="CAE7295550.1"/>
    </source>
</evidence>
<evidence type="ECO:0000313" key="2">
    <source>
        <dbReference type="Proteomes" id="UP000601435"/>
    </source>
</evidence>
<dbReference type="AlphaFoldDB" id="A0A812N5Z1"/>
<accession>A0A812N5Z1</accession>
<gene>
    <name evidence="1" type="primary">ANKRD17</name>
    <name evidence="1" type="ORF">SNEC2469_LOCUS7258</name>
</gene>
<reference evidence="1" key="1">
    <citation type="submission" date="2021-02" db="EMBL/GenBank/DDBJ databases">
        <authorList>
            <person name="Dougan E. K."/>
            <person name="Rhodes N."/>
            <person name="Thang M."/>
            <person name="Chan C."/>
        </authorList>
    </citation>
    <scope>NUCLEOTIDE SEQUENCE</scope>
</reference>
<name>A0A812N5Z1_9DINO</name>
<sequence length="217" mass="24118">MRFRYDSCGQVFKDFQALDDLGETVRIPLCTSSRDLAVQWKPYQALGELALDAVTLGAGSAAKATAATVFKRSAKVSKGRRKIQQLAKVMATATGAKKANRLTVVARAVEKASRDVVKSFLRLRAGFRPLHRSPQALAQAKKVNRGLRSSHARKKTLSKIFEVQRHLQKELRKKGIALSRSTPNNADVWKKVGQAMDLRDQLGRSGEHFCVHGRFHL</sequence>
<dbReference type="EMBL" id="CAJNJA010012383">
    <property type="protein sequence ID" value="CAE7295550.1"/>
    <property type="molecule type" value="Genomic_DNA"/>
</dbReference>
<organism evidence="1 2">
    <name type="scientific">Symbiodinium necroappetens</name>
    <dbReference type="NCBI Taxonomy" id="1628268"/>
    <lineage>
        <taxon>Eukaryota</taxon>
        <taxon>Sar</taxon>
        <taxon>Alveolata</taxon>
        <taxon>Dinophyceae</taxon>
        <taxon>Suessiales</taxon>
        <taxon>Symbiodiniaceae</taxon>
        <taxon>Symbiodinium</taxon>
    </lineage>
</organism>
<proteinExistence type="predicted"/>
<comment type="caution">
    <text evidence="1">The sequence shown here is derived from an EMBL/GenBank/DDBJ whole genome shotgun (WGS) entry which is preliminary data.</text>
</comment>